<dbReference type="AlphaFoldDB" id="A0AAV1IHY7"/>
<evidence type="ECO:0000313" key="3">
    <source>
        <dbReference type="Proteomes" id="UP001314263"/>
    </source>
</evidence>
<organism evidence="2 3">
    <name type="scientific">Coccomyxa viridis</name>
    <dbReference type="NCBI Taxonomy" id="1274662"/>
    <lineage>
        <taxon>Eukaryota</taxon>
        <taxon>Viridiplantae</taxon>
        <taxon>Chlorophyta</taxon>
        <taxon>core chlorophytes</taxon>
        <taxon>Trebouxiophyceae</taxon>
        <taxon>Trebouxiophyceae incertae sedis</taxon>
        <taxon>Coccomyxaceae</taxon>
        <taxon>Coccomyxa</taxon>
    </lineage>
</organism>
<keyword evidence="3" id="KW-1185">Reference proteome</keyword>
<feature type="compositionally biased region" description="Polar residues" evidence="1">
    <location>
        <begin position="1"/>
        <end position="19"/>
    </location>
</feature>
<dbReference type="Proteomes" id="UP001314263">
    <property type="component" value="Unassembled WGS sequence"/>
</dbReference>
<sequence>MQAISSQATVRTGPLSSTAACRKPAASRGLALRVAAINKRSDTSDNVIKMRSVAGAALAVVGLTLFANVPAHAGDLQQQQTQQVQAKQADKDKALKERAETGKGPDITQGVANDNINKDTFK</sequence>
<feature type="region of interest" description="Disordered" evidence="1">
    <location>
        <begin position="78"/>
        <end position="122"/>
    </location>
</feature>
<proteinExistence type="predicted"/>
<feature type="region of interest" description="Disordered" evidence="1">
    <location>
        <begin position="1"/>
        <end position="22"/>
    </location>
</feature>
<name>A0AAV1IHY7_9CHLO</name>
<feature type="compositionally biased region" description="Basic and acidic residues" evidence="1">
    <location>
        <begin position="88"/>
        <end position="103"/>
    </location>
</feature>
<protein>
    <submittedName>
        <fullName evidence="2">Uncharacterized protein</fullName>
    </submittedName>
</protein>
<dbReference type="EMBL" id="CAUYUE010000014">
    <property type="protein sequence ID" value="CAK0786277.1"/>
    <property type="molecule type" value="Genomic_DNA"/>
</dbReference>
<comment type="caution">
    <text evidence="2">The sequence shown here is derived from an EMBL/GenBank/DDBJ whole genome shotgun (WGS) entry which is preliminary data.</text>
</comment>
<feature type="compositionally biased region" description="Low complexity" evidence="1">
    <location>
        <begin position="78"/>
        <end position="87"/>
    </location>
</feature>
<gene>
    <name evidence="2" type="ORF">CVIRNUC_009490</name>
</gene>
<evidence type="ECO:0000313" key="2">
    <source>
        <dbReference type="EMBL" id="CAK0786277.1"/>
    </source>
</evidence>
<evidence type="ECO:0000256" key="1">
    <source>
        <dbReference type="SAM" id="MobiDB-lite"/>
    </source>
</evidence>
<reference evidence="2 3" key="1">
    <citation type="submission" date="2023-10" db="EMBL/GenBank/DDBJ databases">
        <authorList>
            <person name="Maclean D."/>
            <person name="Macfadyen A."/>
        </authorList>
    </citation>
    <scope>NUCLEOTIDE SEQUENCE [LARGE SCALE GENOMIC DNA]</scope>
</reference>
<accession>A0AAV1IHY7</accession>